<sequence>MFDQDHTQSGLGSALSRLRVSMPDAARGRADRIASINARYIGTKRDDVLNGLVDLLVGNAAGAAHGEPGKRRALFVVGESGSGKSTAIRHLIDTRPEFQPYRDDAGQTVRPMVSFDAPSPLTLKLLAKVGIEAVG</sequence>
<reference evidence="1 2" key="1">
    <citation type="submission" date="2023-08" db="EMBL/GenBank/DDBJ databases">
        <title>Implementing the SeqCode for naming new Mesorhizobium species isolated from Vachellia karroo root nodules.</title>
        <authorList>
            <person name="Van Lill M."/>
        </authorList>
    </citation>
    <scope>NUCLEOTIDE SEQUENCE [LARGE SCALE GENOMIC DNA]</scope>
    <source>
        <strain evidence="1 2">MSK 1335</strain>
    </source>
</reference>
<name>A0ABU4ZW98_9HYPH</name>
<accession>A0ABU4ZW98</accession>
<evidence type="ECO:0000313" key="2">
    <source>
        <dbReference type="Proteomes" id="UP001276840"/>
    </source>
</evidence>
<dbReference type="EMBL" id="JAVIJF010000024">
    <property type="protein sequence ID" value="MDX8528221.1"/>
    <property type="molecule type" value="Genomic_DNA"/>
</dbReference>
<organism evidence="1 2">
    <name type="scientific">Mesorhizobium montanum</name>
    <dbReference type="NCBI Taxonomy" id="3072323"/>
    <lineage>
        <taxon>Bacteria</taxon>
        <taxon>Pseudomonadati</taxon>
        <taxon>Pseudomonadota</taxon>
        <taxon>Alphaproteobacteria</taxon>
        <taxon>Hyphomicrobiales</taxon>
        <taxon>Phyllobacteriaceae</taxon>
        <taxon>Mesorhizobium</taxon>
    </lineage>
</organism>
<evidence type="ECO:0000313" key="1">
    <source>
        <dbReference type="EMBL" id="MDX8528221.1"/>
    </source>
</evidence>
<comment type="caution">
    <text evidence="1">The sequence shown here is derived from an EMBL/GenBank/DDBJ whole genome shotgun (WGS) entry which is preliminary data.</text>
</comment>
<gene>
    <name evidence="1" type="ORF">RFM68_27475</name>
</gene>
<keyword evidence="2" id="KW-1185">Reference proteome</keyword>
<dbReference type="Proteomes" id="UP001276840">
    <property type="component" value="Unassembled WGS sequence"/>
</dbReference>
<proteinExistence type="predicted"/>
<protein>
    <submittedName>
        <fullName evidence="1">Uncharacterized protein</fullName>
    </submittedName>
</protein>
<dbReference type="RefSeq" id="WP_320236155.1">
    <property type="nucleotide sequence ID" value="NZ_JAVIJF010000024.1"/>
</dbReference>